<keyword evidence="2" id="KW-0378">Hydrolase</keyword>
<organism evidence="2 3">
    <name type="scientific">Candidatus Electrothrix marina</name>
    <dbReference type="NCBI Taxonomy" id="1859130"/>
    <lineage>
        <taxon>Bacteria</taxon>
        <taxon>Pseudomonadati</taxon>
        <taxon>Thermodesulfobacteriota</taxon>
        <taxon>Desulfobulbia</taxon>
        <taxon>Desulfobulbales</taxon>
        <taxon>Desulfobulbaceae</taxon>
        <taxon>Candidatus Electrothrix</taxon>
    </lineage>
</organism>
<feature type="domain" description="Putative restriction endonuclease" evidence="1">
    <location>
        <begin position="13"/>
        <end position="151"/>
    </location>
</feature>
<sequence length="177" mass="20550">MPNTAYFEHYTTDDYARWEGDWELIYGAPYAMSPSPSISHQRVAKRLLVLLDAQLQDCSLCEVLSEVDWHCADDIIVRPDIVAVCEVEGEQLVQTPELIIEVVSPSTVKRDEQIKLELYQAKGVETYILVYPQERKIVIYQLAGGRYRKVGDDKMESFDFRVRDCAVRLEFEKVWRV</sequence>
<protein>
    <submittedName>
        <fullName evidence="2">Endonuclease, Uma2 family (Restriction endonuclease fold)</fullName>
    </submittedName>
</protein>
<gene>
    <name evidence="2" type="ORF">VT99_12332</name>
</gene>
<accession>A0A3S4TA42</accession>
<dbReference type="Gene3D" id="3.90.1570.10">
    <property type="entry name" value="tt1808, chain A"/>
    <property type="match status" value="1"/>
</dbReference>
<dbReference type="GO" id="GO:0004519">
    <property type="term" value="F:endonuclease activity"/>
    <property type="evidence" value="ECO:0007669"/>
    <property type="project" value="UniProtKB-KW"/>
</dbReference>
<keyword evidence="2" id="KW-0540">Nuclease</keyword>
<evidence type="ECO:0000313" key="3">
    <source>
        <dbReference type="Proteomes" id="UP000286862"/>
    </source>
</evidence>
<dbReference type="InterPro" id="IPR012296">
    <property type="entry name" value="Nuclease_put_TT1808"/>
</dbReference>
<proteinExistence type="predicted"/>
<name>A0A3S4TA42_9BACT</name>
<dbReference type="CDD" id="cd06260">
    <property type="entry name" value="DUF820-like"/>
    <property type="match status" value="1"/>
</dbReference>
<keyword evidence="2" id="KW-0255">Endonuclease</keyword>
<dbReference type="PANTHER" id="PTHR36558">
    <property type="entry name" value="GLR1098 PROTEIN"/>
    <property type="match status" value="1"/>
</dbReference>
<dbReference type="SUPFAM" id="SSF52980">
    <property type="entry name" value="Restriction endonuclease-like"/>
    <property type="match status" value="1"/>
</dbReference>
<dbReference type="Proteomes" id="UP000286862">
    <property type="component" value="Unassembled WGS sequence"/>
</dbReference>
<evidence type="ECO:0000313" key="2">
    <source>
        <dbReference type="EMBL" id="RWX46223.1"/>
    </source>
</evidence>
<dbReference type="AlphaFoldDB" id="A0A3S4TA42"/>
<dbReference type="PANTHER" id="PTHR36558:SF1">
    <property type="entry name" value="RESTRICTION ENDONUCLEASE DOMAIN-CONTAINING PROTEIN-RELATED"/>
    <property type="match status" value="1"/>
</dbReference>
<dbReference type="InterPro" id="IPR011335">
    <property type="entry name" value="Restrct_endonuc-II-like"/>
</dbReference>
<dbReference type="Pfam" id="PF05685">
    <property type="entry name" value="Uma2"/>
    <property type="match status" value="1"/>
</dbReference>
<comment type="caution">
    <text evidence="2">The sequence shown here is derived from an EMBL/GenBank/DDBJ whole genome shotgun (WGS) entry which is preliminary data.</text>
</comment>
<reference evidence="2 3" key="1">
    <citation type="submission" date="2017-01" db="EMBL/GenBank/DDBJ databases">
        <title>The cable genome- insights into the physiology and evolution of filamentous bacteria capable of sulfide oxidation via long distance electron transfer.</title>
        <authorList>
            <person name="Schreiber L."/>
            <person name="Bjerg J.T."/>
            <person name="Boggild A."/>
            <person name="Van De Vossenberg J."/>
            <person name="Meysman F."/>
            <person name="Nielsen L.P."/>
            <person name="Schramm A."/>
            <person name="Kjeldsen K.U."/>
        </authorList>
    </citation>
    <scope>NUCLEOTIDE SEQUENCE [LARGE SCALE GENOMIC DNA]</scope>
    <source>
        <strain evidence="2">A2</strain>
    </source>
</reference>
<dbReference type="EMBL" id="MTKQ01000233">
    <property type="protein sequence ID" value="RWX46223.1"/>
    <property type="molecule type" value="Genomic_DNA"/>
</dbReference>
<evidence type="ECO:0000259" key="1">
    <source>
        <dbReference type="Pfam" id="PF05685"/>
    </source>
</evidence>
<dbReference type="InterPro" id="IPR008538">
    <property type="entry name" value="Uma2"/>
</dbReference>